<organism evidence="1 2">
    <name type="scientific">Dendrobium nobile</name>
    <name type="common">Orchid</name>
    <dbReference type="NCBI Taxonomy" id="94219"/>
    <lineage>
        <taxon>Eukaryota</taxon>
        <taxon>Viridiplantae</taxon>
        <taxon>Streptophyta</taxon>
        <taxon>Embryophyta</taxon>
        <taxon>Tracheophyta</taxon>
        <taxon>Spermatophyta</taxon>
        <taxon>Magnoliopsida</taxon>
        <taxon>Liliopsida</taxon>
        <taxon>Asparagales</taxon>
        <taxon>Orchidaceae</taxon>
        <taxon>Epidendroideae</taxon>
        <taxon>Malaxideae</taxon>
        <taxon>Dendrobiinae</taxon>
        <taxon>Dendrobium</taxon>
    </lineage>
</organism>
<keyword evidence="2" id="KW-1185">Reference proteome</keyword>
<dbReference type="PANTHER" id="PTHR47481">
    <property type="match status" value="1"/>
</dbReference>
<evidence type="ECO:0000313" key="1">
    <source>
        <dbReference type="EMBL" id="KAI0528921.1"/>
    </source>
</evidence>
<accession>A0A8T3CAE4</accession>
<name>A0A8T3CAE4_DENNO</name>
<reference evidence="1" key="1">
    <citation type="journal article" date="2022" name="Front. Genet.">
        <title>Chromosome-Scale Assembly of the Dendrobium nobile Genome Provides Insights Into the Molecular Mechanism of the Biosynthesis of the Medicinal Active Ingredient of Dendrobium.</title>
        <authorList>
            <person name="Xu Q."/>
            <person name="Niu S.-C."/>
            <person name="Li K.-L."/>
            <person name="Zheng P.-J."/>
            <person name="Zhang X.-J."/>
            <person name="Jia Y."/>
            <person name="Liu Y."/>
            <person name="Niu Y.-X."/>
            <person name="Yu L.-H."/>
            <person name="Chen D.-F."/>
            <person name="Zhang G.-Q."/>
        </authorList>
    </citation>
    <scope>NUCLEOTIDE SEQUENCE</scope>
    <source>
        <tissue evidence="1">Leaf</tissue>
    </source>
</reference>
<dbReference type="Proteomes" id="UP000829196">
    <property type="component" value="Unassembled WGS sequence"/>
</dbReference>
<evidence type="ECO:0008006" key="3">
    <source>
        <dbReference type="Google" id="ProtNLM"/>
    </source>
</evidence>
<dbReference type="AlphaFoldDB" id="A0A8T3CAE4"/>
<comment type="caution">
    <text evidence="1">The sequence shown here is derived from an EMBL/GenBank/DDBJ whole genome shotgun (WGS) entry which is preliminary data.</text>
</comment>
<dbReference type="PANTHER" id="PTHR47481:SF31">
    <property type="entry name" value="OS01G0873500 PROTEIN"/>
    <property type="match status" value="1"/>
</dbReference>
<dbReference type="SMR" id="A0A8T3CAE4"/>
<protein>
    <recommendedName>
        <fullName evidence="3">Retrovirus-related Pol polyprotein from transposon TNT 1-94</fullName>
    </recommendedName>
</protein>
<dbReference type="EMBL" id="JAGYWB010000002">
    <property type="protein sequence ID" value="KAI0528921.1"/>
    <property type="molecule type" value="Genomic_DNA"/>
</dbReference>
<dbReference type="OrthoDB" id="1912561at2759"/>
<proteinExistence type="predicted"/>
<evidence type="ECO:0000313" key="2">
    <source>
        <dbReference type="Proteomes" id="UP000829196"/>
    </source>
</evidence>
<dbReference type="Pfam" id="PF14223">
    <property type="entry name" value="Retrotran_gag_2"/>
    <property type="match status" value="1"/>
</dbReference>
<sequence length="100" mass="11299">MQNKTMTEYLASVKVLVDNINVAGGSVDNEDVLHIFLNGLPHTYQYFKTFIRSSLQPISLDNLYSLLRSEEVHQTTDVVKELWFAEAPSPPDPTLALFTN</sequence>
<gene>
    <name evidence="1" type="ORF">KFK09_001465</name>
</gene>